<evidence type="ECO:0000313" key="3">
    <source>
        <dbReference type="Proteomes" id="UP000059680"/>
    </source>
</evidence>
<accession>A0A0P0V725</accession>
<reference evidence="3" key="1">
    <citation type="journal article" date="2005" name="Nature">
        <title>The map-based sequence of the rice genome.</title>
        <authorList>
            <consortium name="International rice genome sequencing project (IRGSP)"/>
            <person name="Matsumoto T."/>
            <person name="Wu J."/>
            <person name="Kanamori H."/>
            <person name="Katayose Y."/>
            <person name="Fujisawa M."/>
            <person name="Namiki N."/>
            <person name="Mizuno H."/>
            <person name="Yamamoto K."/>
            <person name="Antonio B.A."/>
            <person name="Baba T."/>
            <person name="Sakata K."/>
            <person name="Nagamura Y."/>
            <person name="Aoki H."/>
            <person name="Arikawa K."/>
            <person name="Arita K."/>
            <person name="Bito T."/>
            <person name="Chiden Y."/>
            <person name="Fujitsuka N."/>
            <person name="Fukunaka R."/>
            <person name="Hamada M."/>
            <person name="Harada C."/>
            <person name="Hayashi A."/>
            <person name="Hijishita S."/>
            <person name="Honda M."/>
            <person name="Hosokawa S."/>
            <person name="Ichikawa Y."/>
            <person name="Idonuma A."/>
            <person name="Iijima M."/>
            <person name="Ikeda M."/>
            <person name="Ikeno M."/>
            <person name="Ito K."/>
            <person name="Ito S."/>
            <person name="Ito T."/>
            <person name="Ito Y."/>
            <person name="Ito Y."/>
            <person name="Iwabuchi A."/>
            <person name="Kamiya K."/>
            <person name="Karasawa W."/>
            <person name="Kurita K."/>
            <person name="Katagiri S."/>
            <person name="Kikuta A."/>
            <person name="Kobayashi H."/>
            <person name="Kobayashi N."/>
            <person name="Machita K."/>
            <person name="Maehara T."/>
            <person name="Masukawa M."/>
            <person name="Mizubayashi T."/>
            <person name="Mukai Y."/>
            <person name="Nagasaki H."/>
            <person name="Nagata Y."/>
            <person name="Naito S."/>
            <person name="Nakashima M."/>
            <person name="Nakama Y."/>
            <person name="Nakamichi Y."/>
            <person name="Nakamura M."/>
            <person name="Meguro A."/>
            <person name="Negishi M."/>
            <person name="Ohta I."/>
            <person name="Ohta T."/>
            <person name="Okamoto M."/>
            <person name="Ono N."/>
            <person name="Saji S."/>
            <person name="Sakaguchi M."/>
            <person name="Sakai K."/>
            <person name="Shibata M."/>
            <person name="Shimokawa T."/>
            <person name="Song J."/>
            <person name="Takazaki Y."/>
            <person name="Terasawa K."/>
            <person name="Tsugane M."/>
            <person name="Tsuji K."/>
            <person name="Ueda S."/>
            <person name="Waki K."/>
            <person name="Yamagata H."/>
            <person name="Yamamoto M."/>
            <person name="Yamamoto S."/>
            <person name="Yamane H."/>
            <person name="Yoshiki S."/>
            <person name="Yoshihara R."/>
            <person name="Yukawa K."/>
            <person name="Zhong H."/>
            <person name="Yano M."/>
            <person name="Yuan Q."/>
            <person name="Ouyang S."/>
            <person name="Liu J."/>
            <person name="Jones K.M."/>
            <person name="Gansberger K."/>
            <person name="Moffat K."/>
            <person name="Hill J."/>
            <person name="Bera J."/>
            <person name="Fadrosh D."/>
            <person name="Jin S."/>
            <person name="Johri S."/>
            <person name="Kim M."/>
            <person name="Overton L."/>
            <person name="Reardon M."/>
            <person name="Tsitrin T."/>
            <person name="Vuong H."/>
            <person name="Weaver B."/>
            <person name="Ciecko A."/>
            <person name="Tallon L."/>
            <person name="Jackson J."/>
            <person name="Pai G."/>
            <person name="Aken S.V."/>
            <person name="Utterback T."/>
            <person name="Reidmuller S."/>
            <person name="Feldblyum T."/>
            <person name="Hsiao J."/>
            <person name="Zismann V."/>
            <person name="Iobst S."/>
            <person name="de Vazeille A.R."/>
            <person name="Buell C.R."/>
            <person name="Ying K."/>
            <person name="Li Y."/>
            <person name="Lu T."/>
            <person name="Huang Y."/>
            <person name="Zhao Q."/>
            <person name="Feng Q."/>
            <person name="Zhang L."/>
            <person name="Zhu J."/>
            <person name="Weng Q."/>
            <person name="Mu J."/>
            <person name="Lu Y."/>
            <person name="Fan D."/>
            <person name="Liu Y."/>
            <person name="Guan J."/>
            <person name="Zhang Y."/>
            <person name="Yu S."/>
            <person name="Liu X."/>
            <person name="Zhang Y."/>
            <person name="Hong G."/>
            <person name="Han B."/>
            <person name="Choisne N."/>
            <person name="Demange N."/>
            <person name="Orjeda G."/>
            <person name="Samain S."/>
            <person name="Cattolico L."/>
            <person name="Pelletier E."/>
            <person name="Couloux A."/>
            <person name="Segurens B."/>
            <person name="Wincker P."/>
            <person name="D'Hont A."/>
            <person name="Scarpelli C."/>
            <person name="Weissenbach J."/>
            <person name="Salanoubat M."/>
            <person name="Quetier F."/>
            <person name="Yu Y."/>
            <person name="Kim H.R."/>
            <person name="Rambo T."/>
            <person name="Currie J."/>
            <person name="Collura K."/>
            <person name="Luo M."/>
            <person name="Yang T."/>
            <person name="Ammiraju J.S.S."/>
            <person name="Engler F."/>
            <person name="Soderlund C."/>
            <person name="Wing R.A."/>
            <person name="Palmer L.E."/>
            <person name="de la Bastide M."/>
            <person name="Spiegel L."/>
            <person name="Nascimento L."/>
            <person name="Zutavern T."/>
            <person name="O'Shaughnessy A."/>
            <person name="Dike S."/>
            <person name="Dedhia N."/>
            <person name="Preston R."/>
            <person name="Balija V."/>
            <person name="McCombie W.R."/>
            <person name="Chow T."/>
            <person name="Chen H."/>
            <person name="Chung M."/>
            <person name="Chen C."/>
            <person name="Shaw J."/>
            <person name="Wu H."/>
            <person name="Hsiao K."/>
            <person name="Chao Y."/>
            <person name="Chu M."/>
            <person name="Cheng C."/>
            <person name="Hour A."/>
            <person name="Lee P."/>
            <person name="Lin S."/>
            <person name="Lin Y."/>
            <person name="Liou J."/>
            <person name="Liu S."/>
            <person name="Hsing Y."/>
            <person name="Raghuvanshi S."/>
            <person name="Mohanty A."/>
            <person name="Bharti A.K."/>
            <person name="Gaur A."/>
            <person name="Gupta V."/>
            <person name="Kumar D."/>
            <person name="Ravi V."/>
            <person name="Vij S."/>
            <person name="Kapur A."/>
            <person name="Khurana P."/>
            <person name="Khurana P."/>
            <person name="Khurana J.P."/>
            <person name="Tyagi A.K."/>
            <person name="Gaikwad K."/>
            <person name="Singh A."/>
            <person name="Dalal V."/>
            <person name="Srivastava S."/>
            <person name="Dixit A."/>
            <person name="Pal A.K."/>
            <person name="Ghazi I.A."/>
            <person name="Yadav M."/>
            <person name="Pandit A."/>
            <person name="Bhargava A."/>
            <person name="Sureshbabu K."/>
            <person name="Batra K."/>
            <person name="Sharma T.R."/>
            <person name="Mohapatra T."/>
            <person name="Singh N.K."/>
            <person name="Messing J."/>
            <person name="Nelson A.B."/>
            <person name="Fuks G."/>
            <person name="Kavchok S."/>
            <person name="Keizer G."/>
            <person name="Linton E."/>
            <person name="Llaca V."/>
            <person name="Song R."/>
            <person name="Tanyolac B."/>
            <person name="Young S."/>
            <person name="Ho-Il K."/>
            <person name="Hahn J.H."/>
            <person name="Sangsakoo G."/>
            <person name="Vanavichit A."/>
            <person name="de Mattos Luiz.A.T."/>
            <person name="Zimmer P.D."/>
            <person name="Malone G."/>
            <person name="Dellagostin O."/>
            <person name="de Oliveira A.C."/>
            <person name="Bevan M."/>
            <person name="Bancroft I."/>
            <person name="Minx P."/>
            <person name="Cordum H."/>
            <person name="Wilson R."/>
            <person name="Cheng Z."/>
            <person name="Jin W."/>
            <person name="Jiang J."/>
            <person name="Leong S.A."/>
            <person name="Iwama H."/>
            <person name="Gojobori T."/>
            <person name="Itoh T."/>
            <person name="Niimura Y."/>
            <person name="Fujii Y."/>
            <person name="Habara T."/>
            <person name="Sakai H."/>
            <person name="Sato Y."/>
            <person name="Wilson G."/>
            <person name="Kumar K."/>
            <person name="McCouch S."/>
            <person name="Juretic N."/>
            <person name="Hoen D."/>
            <person name="Wright S."/>
            <person name="Bruskiewich R."/>
            <person name="Bureau T."/>
            <person name="Miyao A."/>
            <person name="Hirochika H."/>
            <person name="Nishikawa T."/>
            <person name="Kadowaki K."/>
            <person name="Sugiura M."/>
            <person name="Burr B."/>
            <person name="Sasaki T."/>
        </authorList>
    </citation>
    <scope>NUCLEOTIDE SEQUENCE [LARGE SCALE GENOMIC DNA]</scope>
    <source>
        <strain evidence="3">cv. Nipponbare</strain>
    </source>
</reference>
<dbReference type="EMBL" id="AP014957">
    <property type="protein sequence ID" value="BAS73892.1"/>
    <property type="molecule type" value="Genomic_DNA"/>
</dbReference>
<reference evidence="2 3" key="3">
    <citation type="journal article" date="2013" name="Rice">
        <title>Improvement of the Oryza sativa Nipponbare reference genome using next generation sequence and optical map data.</title>
        <authorList>
            <person name="Kawahara Y."/>
            <person name="de la Bastide M."/>
            <person name="Hamilton J.P."/>
            <person name="Kanamori H."/>
            <person name="McCombie W.R."/>
            <person name="Ouyang S."/>
            <person name="Schwartz D.C."/>
            <person name="Tanaka T."/>
            <person name="Wu J."/>
            <person name="Zhou S."/>
            <person name="Childs K.L."/>
            <person name="Davidson R.M."/>
            <person name="Lin H."/>
            <person name="Quesada-Ocampo L."/>
            <person name="Vaillancourt B."/>
            <person name="Sakai H."/>
            <person name="Lee S.S."/>
            <person name="Kim J."/>
            <person name="Numa H."/>
            <person name="Itoh T."/>
            <person name="Buell C.R."/>
            <person name="Matsumoto T."/>
        </authorList>
    </citation>
    <scope>NUCLEOTIDE SEQUENCE [LARGE SCALE GENOMIC DNA]</scope>
    <source>
        <strain evidence="3">cv. Nipponbare</strain>
    </source>
</reference>
<dbReference type="Gramene" id="Os01t0701100-00">
    <property type="protein sequence ID" value="Os01t0701100-00"/>
    <property type="gene ID" value="Os01g0701100"/>
</dbReference>
<gene>
    <name evidence="2" type="ordered locus">Os01g0701100</name>
    <name evidence="2" type="ORF">OSNPB_010701100</name>
</gene>
<name>A0A0P0V725_ORYSJ</name>
<evidence type="ECO:0000313" key="2">
    <source>
        <dbReference type="EMBL" id="BAS73892.1"/>
    </source>
</evidence>
<dbReference type="InParanoid" id="A0A0P0V725"/>
<reference evidence="2 3" key="2">
    <citation type="journal article" date="2013" name="Plant Cell Physiol.">
        <title>Rice Annotation Project Database (RAP-DB): an integrative and interactive database for rice genomics.</title>
        <authorList>
            <person name="Sakai H."/>
            <person name="Lee S.S."/>
            <person name="Tanaka T."/>
            <person name="Numa H."/>
            <person name="Kim J."/>
            <person name="Kawahara Y."/>
            <person name="Wakimoto H."/>
            <person name="Yang C.C."/>
            <person name="Iwamoto M."/>
            <person name="Abe T."/>
            <person name="Yamada Y."/>
            <person name="Muto A."/>
            <person name="Inokuchi H."/>
            <person name="Ikemura T."/>
            <person name="Matsumoto T."/>
            <person name="Sasaki T."/>
            <person name="Itoh T."/>
        </authorList>
    </citation>
    <scope>NUCLEOTIDE SEQUENCE [LARGE SCALE GENOMIC DNA]</scope>
    <source>
        <strain evidence="3">cv. Nipponbare</strain>
    </source>
</reference>
<organism evidence="2 3">
    <name type="scientific">Oryza sativa subsp. japonica</name>
    <name type="common">Rice</name>
    <dbReference type="NCBI Taxonomy" id="39947"/>
    <lineage>
        <taxon>Eukaryota</taxon>
        <taxon>Viridiplantae</taxon>
        <taxon>Streptophyta</taxon>
        <taxon>Embryophyta</taxon>
        <taxon>Tracheophyta</taxon>
        <taxon>Spermatophyta</taxon>
        <taxon>Magnoliopsida</taxon>
        <taxon>Liliopsida</taxon>
        <taxon>Poales</taxon>
        <taxon>Poaceae</taxon>
        <taxon>BOP clade</taxon>
        <taxon>Oryzoideae</taxon>
        <taxon>Oryzeae</taxon>
        <taxon>Oryzinae</taxon>
        <taxon>Oryza</taxon>
        <taxon>Oryza sativa</taxon>
    </lineage>
</organism>
<proteinExistence type="predicted"/>
<sequence length="173" mass="19592">MAMRGNISSLPSGPACVGEFGLQILGRRHAVAGSEPVDLSEQLLLHLRVLGDEVERRGESERRRGRPGEEVLVSERADVVRREQLPRGFVRLSRREHDGQEVLALLQRRRVSLHCSRPLGDDPVKLSPEREVHAVDLVVRRPAKPLENLPERFMEERQELADDDGERAGHVHF</sequence>
<dbReference type="PaxDb" id="39947-A0A0P0V725"/>
<protein>
    <submittedName>
        <fullName evidence="2">Os01g0701100 protein</fullName>
    </submittedName>
</protein>
<feature type="region of interest" description="Disordered" evidence="1">
    <location>
        <begin position="152"/>
        <end position="173"/>
    </location>
</feature>
<evidence type="ECO:0000256" key="1">
    <source>
        <dbReference type="SAM" id="MobiDB-lite"/>
    </source>
</evidence>
<keyword evidence="3" id="KW-1185">Reference proteome</keyword>
<dbReference type="Proteomes" id="UP000059680">
    <property type="component" value="Chromosome 1"/>
</dbReference>
<dbReference type="AlphaFoldDB" id="A0A0P0V725"/>